<dbReference type="AlphaFoldDB" id="A0A7W7K6S8"/>
<proteinExistence type="inferred from homology"/>
<comment type="function">
    <text evidence="13">DNA polymerase involved in damage-induced mutagenesis and translesion synthesis (TLS). It is not the major replicative DNA polymerase.</text>
</comment>
<dbReference type="HAMAP" id="MF_01902">
    <property type="entry name" value="DNApol_error_prone"/>
    <property type="match status" value="1"/>
</dbReference>
<evidence type="ECO:0000256" key="6">
    <source>
        <dbReference type="ARBA" id="ARBA00022679"/>
    </source>
</evidence>
<dbReference type="GO" id="GO:0006260">
    <property type="term" value="P:DNA replication"/>
    <property type="evidence" value="ECO:0007669"/>
    <property type="project" value="UniProtKB-KW"/>
</dbReference>
<keyword evidence="10 13" id="KW-0239">DNA-directed DNA polymerase</keyword>
<evidence type="ECO:0000256" key="7">
    <source>
        <dbReference type="ARBA" id="ARBA00022695"/>
    </source>
</evidence>
<dbReference type="GO" id="GO:0003887">
    <property type="term" value="F:DNA-directed DNA polymerase activity"/>
    <property type="evidence" value="ECO:0007669"/>
    <property type="project" value="UniProtKB-UniRule"/>
</dbReference>
<keyword evidence="17" id="KW-1185">Reference proteome</keyword>
<evidence type="ECO:0000256" key="4">
    <source>
        <dbReference type="ARBA" id="ARBA00017273"/>
    </source>
</evidence>
<evidence type="ECO:0000256" key="13">
    <source>
        <dbReference type="HAMAP-Rule" id="MF_01902"/>
    </source>
</evidence>
<evidence type="ECO:0000256" key="1">
    <source>
        <dbReference type="ARBA" id="ARBA00004496"/>
    </source>
</evidence>
<keyword evidence="6 13" id="KW-0808">Transferase</keyword>
<dbReference type="GO" id="GO:0005737">
    <property type="term" value="C:cytoplasm"/>
    <property type="evidence" value="ECO:0007669"/>
    <property type="project" value="UniProtKB-SubCell"/>
</dbReference>
<dbReference type="InterPro" id="IPR010994">
    <property type="entry name" value="RuvA_2-like"/>
</dbReference>
<dbReference type="InterPro" id="IPR023073">
    <property type="entry name" value="DnaE2"/>
</dbReference>
<gene>
    <name evidence="13" type="primary">dnaE2</name>
    <name evidence="16" type="ORF">HNO88_000061</name>
</gene>
<evidence type="ECO:0000256" key="12">
    <source>
        <dbReference type="ARBA" id="ARBA00049244"/>
    </source>
</evidence>
<feature type="domain" description="Polymerase/histidinol phosphatase N-terminal" evidence="15">
    <location>
        <begin position="29"/>
        <end position="96"/>
    </location>
</feature>
<dbReference type="SUPFAM" id="SSF47781">
    <property type="entry name" value="RuvA domain 2-like"/>
    <property type="match status" value="1"/>
</dbReference>
<dbReference type="Pfam" id="PF07733">
    <property type="entry name" value="DNA_pol3_alpha"/>
    <property type="match status" value="1"/>
</dbReference>
<dbReference type="EMBL" id="JACHLR010000001">
    <property type="protein sequence ID" value="MBB4856764.1"/>
    <property type="molecule type" value="Genomic_DNA"/>
</dbReference>
<dbReference type="Pfam" id="PF01336">
    <property type="entry name" value="tRNA_anti-codon"/>
    <property type="match status" value="1"/>
</dbReference>
<dbReference type="Gene3D" id="1.10.150.870">
    <property type="match status" value="1"/>
</dbReference>
<dbReference type="InterPro" id="IPR004365">
    <property type="entry name" value="NA-bd_OB_tRNA"/>
</dbReference>
<evidence type="ECO:0000256" key="9">
    <source>
        <dbReference type="ARBA" id="ARBA00022763"/>
    </source>
</evidence>
<dbReference type="CDD" id="cd04485">
    <property type="entry name" value="DnaE_OBF"/>
    <property type="match status" value="1"/>
</dbReference>
<dbReference type="Proteomes" id="UP000555448">
    <property type="component" value="Unassembled WGS sequence"/>
</dbReference>
<feature type="compositionally biased region" description="Basic and acidic residues" evidence="14">
    <location>
        <begin position="860"/>
        <end position="869"/>
    </location>
</feature>
<comment type="subcellular location">
    <subcellularLocation>
        <location evidence="1 13">Cytoplasm</location>
    </subcellularLocation>
</comment>
<dbReference type="NCBIfam" id="TIGR00594">
    <property type="entry name" value="polc"/>
    <property type="match status" value="1"/>
</dbReference>
<dbReference type="GO" id="GO:0008408">
    <property type="term" value="F:3'-5' exonuclease activity"/>
    <property type="evidence" value="ECO:0007669"/>
    <property type="project" value="InterPro"/>
</dbReference>
<feature type="region of interest" description="Disordered" evidence="14">
    <location>
        <begin position="1161"/>
        <end position="1208"/>
    </location>
</feature>
<dbReference type="InterPro" id="IPR029460">
    <property type="entry name" value="DNAPol_HHH"/>
</dbReference>
<accession>A0A7W7K6S8</accession>
<evidence type="ECO:0000256" key="2">
    <source>
        <dbReference type="ARBA" id="ARBA00007391"/>
    </source>
</evidence>
<comment type="similarity">
    <text evidence="2 13">Belongs to the DNA polymerase type-C family. DnaE2 subfamily.</text>
</comment>
<evidence type="ECO:0000313" key="16">
    <source>
        <dbReference type="EMBL" id="MBB4856764.1"/>
    </source>
</evidence>
<evidence type="ECO:0000256" key="3">
    <source>
        <dbReference type="ARBA" id="ARBA00012417"/>
    </source>
</evidence>
<dbReference type="InterPro" id="IPR011708">
    <property type="entry name" value="DNA_pol3_alpha_NTPase_dom"/>
</dbReference>
<feature type="compositionally biased region" description="Basic and acidic residues" evidence="14">
    <location>
        <begin position="1169"/>
        <end position="1186"/>
    </location>
</feature>
<name>A0A7W7K6S8_9SPHN</name>
<dbReference type="Pfam" id="PF14579">
    <property type="entry name" value="HHH_6"/>
    <property type="match status" value="1"/>
</dbReference>
<evidence type="ECO:0000256" key="14">
    <source>
        <dbReference type="SAM" id="MobiDB-lite"/>
    </source>
</evidence>
<feature type="region of interest" description="Disordered" evidence="14">
    <location>
        <begin position="888"/>
        <end position="907"/>
    </location>
</feature>
<keyword evidence="5 13" id="KW-0963">Cytoplasm</keyword>
<sequence>MPEAPLTPDRRRIDIDPDTVEPPEPAPFVELGIASCFSFLRGASDAAQLVERAWQLGYDAIGIADVNSMAGVVRVHSQCKNVKLRPVIGCRIETVEGLVFLAYSRDRAAYGRLCRLISAGRMGTLSGEWQDKGICEISLQMLADHAEGVHLILVPPRDLKSEYEIAIPSNVVALSILEEVEDRTLTPFKAAWLDLVPHLTAQLPSMRHVAASYIYSGDDVARIDALDALAGRNALTILATNDVLYHEPTRRPLQDVMTAIRHKTTVAQAGWLLEPNAERHLKSPEEMAHLFARWPHAIAAARTLADDCEFSLEDLRYEYPEEICPTGLDHQAYLEQLTWLGAKDRFPKGMPQHVEETLVRELALIGSKELARYFLTIKDIVDFARSQEPPILCQGRGSAANSAVCYCLGITSVNPAEHALLFDRFISEERSEPPDIDIDFEHERREEVIQYVYKRYSRERAGLCATVIHYRPRMAIREVGKAMGLTQDVTAALARTVWGGWGTEIGQKHVQETGMDAGDPHLRRVLALTEQLIGMPRHLSQHVGGFILTQGPLTETVPIGNGAMPERTFIEWDKDDIDELGILKVDVLALGMLTCIRKCLDLLEDHHDRSLTLATVPREDPEVYAMLQKGDSLGVFQVESRAQMNMLPRLRPREFYDLVIQVAIVRPGPIQGDMVHPYLKRRRGGEVVQIPAPSPEHGPPDELTSIIGRTLGVPIFQEQAMKIALDAAKFSNKEANQLRKAMATFRSRGMVDVLQERMVGRMIERGYDPDFSERCFNQIKGFGEYGFPESHAASFAHLVYVSSWLKCHFPAAFGCALLNSQPMGFYAPAQIVRDVKEHGVAVLPSDVNGSDWDCTLEDFGPPRHGEGDNAQHGGGKSPQSPCLVESPLHHAAARRGPPPRAGEDKGRLDKHIALRLGLRQIDGFPEAAAARIVTARAEGGPFRDVTDLRERAGVSPALIERLAAADAFGSLGLSRRQALWESRSLIAAPDLPLFAAAAARDEGAEKALTKLPRMPLSEEVVADYQTQRLSLKAHPMAFLRANLADRGFVRACDLRSRKFRSMVQVAGVVLIRQRPGSAKGVCFITLEDETGVVNLVVWPDLKEKQRRVVMGARLMEVRGRVEYDDEVIHVIAAHMTDATHELHRLSEDLLPATIARADHCNNPLPSKWGPREDLRTGKDDPFKPIEYDQWTPPGPGSRECGFHQGHPRDVRVIPKSRDFH</sequence>
<dbReference type="Pfam" id="PF02811">
    <property type="entry name" value="PHP"/>
    <property type="match status" value="1"/>
</dbReference>
<comment type="caution">
    <text evidence="16">The sequence shown here is derived from an EMBL/GenBank/DDBJ whole genome shotgun (WGS) entry which is preliminary data.</text>
</comment>
<comment type="catalytic activity">
    <reaction evidence="12 13">
        <text>DNA(n) + a 2'-deoxyribonucleoside 5'-triphosphate = DNA(n+1) + diphosphate</text>
        <dbReference type="Rhea" id="RHEA:22508"/>
        <dbReference type="Rhea" id="RHEA-COMP:17339"/>
        <dbReference type="Rhea" id="RHEA-COMP:17340"/>
        <dbReference type="ChEBI" id="CHEBI:33019"/>
        <dbReference type="ChEBI" id="CHEBI:61560"/>
        <dbReference type="ChEBI" id="CHEBI:173112"/>
        <dbReference type="EC" id="2.7.7.7"/>
    </reaction>
</comment>
<protein>
    <recommendedName>
        <fullName evidence="4 13">Error-prone DNA polymerase</fullName>
        <ecNumber evidence="3 13">2.7.7.7</ecNumber>
    </recommendedName>
</protein>
<dbReference type="RefSeq" id="WP_184241635.1">
    <property type="nucleotide sequence ID" value="NZ_JACHLR010000001.1"/>
</dbReference>
<dbReference type="InterPro" id="IPR004805">
    <property type="entry name" value="DnaE2/DnaE/PolC"/>
</dbReference>
<evidence type="ECO:0000256" key="5">
    <source>
        <dbReference type="ARBA" id="ARBA00022490"/>
    </source>
</evidence>
<dbReference type="SMART" id="SM00481">
    <property type="entry name" value="POLIIIAc"/>
    <property type="match status" value="1"/>
</dbReference>
<dbReference type="Pfam" id="PF17657">
    <property type="entry name" value="DNA_pol3_finger"/>
    <property type="match status" value="1"/>
</dbReference>
<evidence type="ECO:0000256" key="10">
    <source>
        <dbReference type="ARBA" id="ARBA00022932"/>
    </source>
</evidence>
<reference evidence="16 17" key="1">
    <citation type="submission" date="2020-08" db="EMBL/GenBank/DDBJ databases">
        <title>Functional genomics of gut bacteria from endangered species of beetles.</title>
        <authorList>
            <person name="Carlos-Shanley C."/>
        </authorList>
    </citation>
    <scope>NUCLEOTIDE SEQUENCE [LARGE SCALE GENOMIC DNA]</scope>
    <source>
        <strain evidence="16 17">S00245</strain>
    </source>
</reference>
<dbReference type="NCBIfam" id="NF004225">
    <property type="entry name" value="PRK05672.1"/>
    <property type="match status" value="1"/>
</dbReference>
<feature type="region of interest" description="Disordered" evidence="14">
    <location>
        <begin position="854"/>
        <end position="883"/>
    </location>
</feature>
<dbReference type="InterPro" id="IPR040982">
    <property type="entry name" value="DNA_pol3_finger"/>
</dbReference>
<dbReference type="GO" id="GO:0006281">
    <property type="term" value="P:DNA repair"/>
    <property type="evidence" value="ECO:0007669"/>
    <property type="project" value="UniProtKB-UniRule"/>
</dbReference>
<evidence type="ECO:0000256" key="11">
    <source>
        <dbReference type="ARBA" id="ARBA00023204"/>
    </source>
</evidence>
<evidence type="ECO:0000256" key="8">
    <source>
        <dbReference type="ARBA" id="ARBA00022705"/>
    </source>
</evidence>
<keyword evidence="7 13" id="KW-0548">Nucleotidyltransferase</keyword>
<keyword evidence="11 13" id="KW-0234">DNA repair</keyword>
<keyword evidence="8 13" id="KW-0235">DNA replication</keyword>
<evidence type="ECO:0000259" key="15">
    <source>
        <dbReference type="SMART" id="SM00481"/>
    </source>
</evidence>
<evidence type="ECO:0000313" key="17">
    <source>
        <dbReference type="Proteomes" id="UP000555448"/>
    </source>
</evidence>
<organism evidence="16 17">
    <name type="scientific">Novosphingobium chloroacetimidivorans</name>
    <dbReference type="NCBI Taxonomy" id="1428314"/>
    <lineage>
        <taxon>Bacteria</taxon>
        <taxon>Pseudomonadati</taxon>
        <taxon>Pseudomonadota</taxon>
        <taxon>Alphaproteobacteria</taxon>
        <taxon>Sphingomonadales</taxon>
        <taxon>Sphingomonadaceae</taxon>
        <taxon>Novosphingobium</taxon>
    </lineage>
</organism>
<dbReference type="GO" id="GO:0003676">
    <property type="term" value="F:nucleic acid binding"/>
    <property type="evidence" value="ECO:0007669"/>
    <property type="project" value="InterPro"/>
</dbReference>
<dbReference type="Gene3D" id="3.20.20.140">
    <property type="entry name" value="Metal-dependent hydrolases"/>
    <property type="match status" value="1"/>
</dbReference>
<dbReference type="PANTHER" id="PTHR32294:SF4">
    <property type="entry name" value="ERROR-PRONE DNA POLYMERASE"/>
    <property type="match status" value="1"/>
</dbReference>
<dbReference type="CDD" id="cd07434">
    <property type="entry name" value="PHP_PolIIIA_DnaE2"/>
    <property type="match status" value="1"/>
</dbReference>
<dbReference type="InterPro" id="IPR003141">
    <property type="entry name" value="Pol/His_phosphatase_N"/>
</dbReference>
<dbReference type="InterPro" id="IPR004013">
    <property type="entry name" value="PHP_dom"/>
</dbReference>
<dbReference type="PANTHER" id="PTHR32294">
    <property type="entry name" value="DNA POLYMERASE III SUBUNIT ALPHA"/>
    <property type="match status" value="1"/>
</dbReference>
<keyword evidence="9 13" id="KW-0227">DNA damage</keyword>
<dbReference type="EC" id="2.7.7.7" evidence="3 13"/>